<evidence type="ECO:0000313" key="2">
    <source>
        <dbReference type="Proteomes" id="UP000017133"/>
    </source>
</evidence>
<accession>U7QW13</accession>
<reference evidence="1 2" key="1">
    <citation type="submission" date="2013-10" db="EMBL/GenBank/DDBJ databases">
        <title>Whole Genome Shotgun Sequence of Photorhabdus temperata J3.</title>
        <authorList>
            <person name="Park G.-S."/>
            <person name="Hong S.-J."/>
            <person name="Shin J.-H."/>
        </authorList>
    </citation>
    <scope>NUCLEOTIDE SEQUENCE [LARGE SCALE GENOMIC DNA]</scope>
    <source>
        <strain evidence="1 2">J3</strain>
    </source>
</reference>
<dbReference type="Proteomes" id="UP000017133">
    <property type="component" value="Unassembled WGS sequence"/>
</dbReference>
<sequence>MSVAQFNQRQAINRHNIKAPLSVKKKRRFGYARIYSFKAGGF</sequence>
<dbReference type="EMBL" id="AXDT01000145">
    <property type="protein sequence ID" value="ERT12209.1"/>
    <property type="molecule type" value="Genomic_DNA"/>
</dbReference>
<organism evidence="1 2">
    <name type="scientific">Photorhabdus temperata J3</name>
    <dbReference type="NCBI Taxonomy" id="1389415"/>
    <lineage>
        <taxon>Bacteria</taxon>
        <taxon>Pseudomonadati</taxon>
        <taxon>Pseudomonadota</taxon>
        <taxon>Gammaproteobacteria</taxon>
        <taxon>Enterobacterales</taxon>
        <taxon>Morganellaceae</taxon>
        <taxon>Photorhabdus</taxon>
    </lineage>
</organism>
<comment type="caution">
    <text evidence="1">The sequence shown here is derived from an EMBL/GenBank/DDBJ whole genome shotgun (WGS) entry which is preliminary data.</text>
</comment>
<evidence type="ECO:0000313" key="1">
    <source>
        <dbReference type="EMBL" id="ERT12209.1"/>
    </source>
</evidence>
<proteinExistence type="predicted"/>
<dbReference type="AlphaFoldDB" id="U7QW13"/>
<keyword evidence="2" id="KW-1185">Reference proteome</keyword>
<gene>
    <name evidence="1" type="ORF">O185_15655</name>
</gene>
<protein>
    <submittedName>
        <fullName evidence="1">Uncharacterized protein</fullName>
    </submittedName>
</protein>
<name>U7QW13_PHOTE</name>